<dbReference type="PANTHER" id="PTHR43592:SF15">
    <property type="entry name" value="CAAX AMINO TERMINAL PROTEASE FAMILY PROTEIN"/>
    <property type="match status" value="1"/>
</dbReference>
<keyword evidence="1" id="KW-1133">Transmembrane helix</keyword>
<feature type="transmembrane region" description="Helical" evidence="1">
    <location>
        <begin position="153"/>
        <end position="174"/>
    </location>
</feature>
<feature type="transmembrane region" description="Helical" evidence="1">
    <location>
        <begin position="313"/>
        <end position="332"/>
    </location>
</feature>
<accession>Q4MYS1</accession>
<gene>
    <name evidence="4" type="ordered locus">TP03_0770</name>
</gene>
<evidence type="ECO:0000259" key="3">
    <source>
        <dbReference type="Pfam" id="PF02517"/>
    </source>
</evidence>
<comment type="caution">
    <text evidence="4">The sequence shown here is derived from an EMBL/GenBank/DDBJ whole genome shotgun (WGS) entry which is preliminary data.</text>
</comment>
<keyword evidence="5" id="KW-1185">Reference proteome</keyword>
<keyword evidence="2" id="KW-0732">Signal</keyword>
<dbReference type="OMA" id="MHIHYAV"/>
<evidence type="ECO:0000313" key="4">
    <source>
        <dbReference type="EMBL" id="EAN30611.1"/>
    </source>
</evidence>
<dbReference type="RefSeq" id="XP_762894.1">
    <property type="nucleotide sequence ID" value="XM_757801.1"/>
</dbReference>
<dbReference type="GeneID" id="3499703"/>
<feature type="transmembrane region" description="Helical" evidence="1">
    <location>
        <begin position="274"/>
        <end position="293"/>
    </location>
</feature>
<dbReference type="VEuPathDB" id="PiroplasmaDB:TpMuguga_03g00770"/>
<reference evidence="4 5" key="1">
    <citation type="journal article" date="2005" name="Science">
        <title>Genome sequence of Theileria parva, a bovine pathogen that transforms lymphocytes.</title>
        <authorList>
            <person name="Gardner M.J."/>
            <person name="Bishop R."/>
            <person name="Shah T."/>
            <person name="de Villiers E.P."/>
            <person name="Carlton J.M."/>
            <person name="Hall N."/>
            <person name="Ren Q."/>
            <person name="Paulsen I.T."/>
            <person name="Pain A."/>
            <person name="Berriman M."/>
            <person name="Wilson R.J.M."/>
            <person name="Sato S."/>
            <person name="Ralph S.A."/>
            <person name="Mann D.J."/>
            <person name="Xiong Z."/>
            <person name="Shallom S.J."/>
            <person name="Weidman J."/>
            <person name="Jiang L."/>
            <person name="Lynn J."/>
            <person name="Weaver B."/>
            <person name="Shoaibi A."/>
            <person name="Domingo A.R."/>
            <person name="Wasawo D."/>
            <person name="Crabtree J."/>
            <person name="Wortman J.R."/>
            <person name="Haas B."/>
            <person name="Angiuoli S.V."/>
            <person name="Creasy T.H."/>
            <person name="Lu C."/>
            <person name="Suh B."/>
            <person name="Silva J.C."/>
            <person name="Utterback T.R."/>
            <person name="Feldblyum T.V."/>
            <person name="Pertea M."/>
            <person name="Allen J."/>
            <person name="Nierman W.C."/>
            <person name="Taracha E.L.N."/>
            <person name="Salzberg S.L."/>
            <person name="White O.R."/>
            <person name="Fitzhugh H.A."/>
            <person name="Morzaria S."/>
            <person name="Venter J.C."/>
            <person name="Fraser C.M."/>
            <person name="Nene V."/>
        </authorList>
    </citation>
    <scope>NUCLEOTIDE SEQUENCE [LARGE SCALE GENOMIC DNA]</scope>
    <source>
        <strain evidence="4 5">Muguga</strain>
    </source>
</reference>
<proteinExistence type="predicted"/>
<organism evidence="4 5">
    <name type="scientific">Theileria parva</name>
    <name type="common">East coast fever infection agent</name>
    <dbReference type="NCBI Taxonomy" id="5875"/>
    <lineage>
        <taxon>Eukaryota</taxon>
        <taxon>Sar</taxon>
        <taxon>Alveolata</taxon>
        <taxon>Apicomplexa</taxon>
        <taxon>Aconoidasida</taxon>
        <taxon>Piroplasmida</taxon>
        <taxon>Theileriidae</taxon>
        <taxon>Theileria</taxon>
    </lineage>
</organism>
<evidence type="ECO:0000256" key="1">
    <source>
        <dbReference type="SAM" id="Phobius"/>
    </source>
</evidence>
<sequence>MNKYGNWMRFVFILFLYWINLIPQCVSIQINEISHNIIPLTKLRSFAFVNSPYPVSNYPKFHPNNLLTECKLLAKDKSLTHLDSQPTQLPAESKKTPLVSNVKTLLTTKSSDLTSYVTKFVKNVKKSNVYKYLTDTVDKAKKRLSNLSTFDQFCLLFLGSALHTFVLSRFRFILPYQLFPMDSGHGIEISLDTLISIPILYYLLKDSKFTGKYFQLPEKSVFKMSMVVFSLLGSFVLSSFFSQLIDDILLFVSALDFPVSSGMLKSISLMSSHLFWIFLGSLILDKCVFPVFSKNNPWYKVDLSKLWVYQVLMGYYSSFPVYRFAEMAYLYLLKVFDIRNETNFTDEQISKICASDETLPIMITLFGPCVTAPWWEELLYRVFVFKLFNSFLPSIYSSIASSLIFSLNHLSPHSFLQLFSIGLLWSLIENKNDNIIITFLIHSLWNSRIFFGSLAGI</sequence>
<dbReference type="InterPro" id="IPR003675">
    <property type="entry name" value="Rce1/LyrA-like_dom"/>
</dbReference>
<feature type="domain" description="CAAX prenyl protease 2/Lysostaphin resistance protein A-like" evidence="3">
    <location>
        <begin position="362"/>
        <end position="447"/>
    </location>
</feature>
<feature type="signal peptide" evidence="2">
    <location>
        <begin position="1"/>
        <end position="27"/>
    </location>
</feature>
<dbReference type="Pfam" id="PF02517">
    <property type="entry name" value="Rce1-like"/>
    <property type="match status" value="1"/>
</dbReference>
<dbReference type="STRING" id="5875.Q4MYS1"/>
<dbReference type="InParanoid" id="Q4MYS1"/>
<evidence type="ECO:0000256" key="2">
    <source>
        <dbReference type="SAM" id="SignalP"/>
    </source>
</evidence>
<keyword evidence="1" id="KW-0812">Transmembrane</keyword>
<keyword evidence="1" id="KW-0472">Membrane</keyword>
<dbReference type="PANTHER" id="PTHR43592">
    <property type="entry name" value="CAAX AMINO TERMINAL PROTEASE"/>
    <property type="match status" value="1"/>
</dbReference>
<dbReference type="KEGG" id="tpv:TP03_0770"/>
<dbReference type="Proteomes" id="UP000001949">
    <property type="component" value="Unassembled WGS sequence"/>
</dbReference>
<feature type="transmembrane region" description="Helical" evidence="1">
    <location>
        <begin position="224"/>
        <end position="242"/>
    </location>
</feature>
<dbReference type="EMBL" id="AAGK01000006">
    <property type="protein sequence ID" value="EAN30611.1"/>
    <property type="molecule type" value="Genomic_DNA"/>
</dbReference>
<dbReference type="AlphaFoldDB" id="Q4MYS1"/>
<evidence type="ECO:0000313" key="5">
    <source>
        <dbReference type="Proteomes" id="UP000001949"/>
    </source>
</evidence>
<feature type="transmembrane region" description="Helical" evidence="1">
    <location>
        <begin position="186"/>
        <end position="204"/>
    </location>
</feature>
<dbReference type="GO" id="GO:0080120">
    <property type="term" value="P:CAAX-box protein maturation"/>
    <property type="evidence" value="ECO:0007669"/>
    <property type="project" value="UniProtKB-ARBA"/>
</dbReference>
<protein>
    <recommendedName>
        <fullName evidence="3">CAAX prenyl protease 2/Lysostaphin resistance protein A-like domain-containing protein</fullName>
    </recommendedName>
</protein>
<dbReference type="GO" id="GO:0004175">
    <property type="term" value="F:endopeptidase activity"/>
    <property type="evidence" value="ECO:0007669"/>
    <property type="project" value="UniProtKB-ARBA"/>
</dbReference>
<feature type="chain" id="PRO_5004241415" description="CAAX prenyl protease 2/Lysostaphin resistance protein A-like domain-containing protein" evidence="2">
    <location>
        <begin position="28"/>
        <end position="457"/>
    </location>
</feature>
<name>Q4MYS1_THEPA</name>
<dbReference type="eggNOG" id="ENOG502QR9S">
    <property type="taxonomic scope" value="Eukaryota"/>
</dbReference>